<name>A0A2T6APY2_9RHOB</name>
<dbReference type="EMBL" id="QBKN01000019">
    <property type="protein sequence ID" value="PTX45883.1"/>
    <property type="molecule type" value="Genomic_DNA"/>
</dbReference>
<comment type="caution">
    <text evidence="2">The sequence shown here is derived from an EMBL/GenBank/DDBJ whole genome shotgun (WGS) entry which is preliminary data.</text>
</comment>
<proteinExistence type="predicted"/>
<sequence length="426" mass="45088">MTDPSRLDITEARALMRDKRLTPRELVRACLARIAERDGEVRAWLHVNPRAEAEAAEIAPGDPRPLAGIPVGIKDVIDTVDMPTTHNSPLYGGRQPCDDAPCVAMLRAAGAVILGKTDTTEFAAAGRNAATANPHDLARTPGGSSAGSAAAVADFHVPLALGTQTGGSTIRPASFCGVPAIKPSWGLISAEGVKLYSQSMDTVGIFARSHRDLSLLAEVYGLPEGGAVPALPRIAICRPHYMDRADAEAHALMDDLAARLDGVAEVVVRDLPGEMDDLDALHRCVQMSEGAAAFRNLDMADDALVHGDFISRARREEGHAVADMFAAYDRLADHRRAFETLYSDVDGVLAPAAPGYAPQGRGPGNPVLNALWTAMQLPCIALPVITEPMPLGVQLVGPRGHDRRLLRLAELLAPALSRPLAAAEPA</sequence>
<dbReference type="InterPro" id="IPR000120">
    <property type="entry name" value="Amidase"/>
</dbReference>
<dbReference type="PANTHER" id="PTHR11895:SF151">
    <property type="entry name" value="GLUTAMYL-TRNA(GLN) AMIDOTRANSFERASE SUBUNIT A"/>
    <property type="match status" value="1"/>
</dbReference>
<dbReference type="PANTHER" id="PTHR11895">
    <property type="entry name" value="TRANSAMIDASE"/>
    <property type="match status" value="1"/>
</dbReference>
<dbReference type="Pfam" id="PF01425">
    <property type="entry name" value="Amidase"/>
    <property type="match status" value="1"/>
</dbReference>
<dbReference type="OrthoDB" id="9777859at2"/>
<protein>
    <submittedName>
        <fullName evidence="2">Asp-tRNA(Asn)/Glu-tRNA(Gln) amidotransferase A subunit family amidase</fullName>
    </submittedName>
</protein>
<dbReference type="Proteomes" id="UP000244069">
    <property type="component" value="Unassembled WGS sequence"/>
</dbReference>
<dbReference type="InterPro" id="IPR023631">
    <property type="entry name" value="Amidase_dom"/>
</dbReference>
<dbReference type="SUPFAM" id="SSF75304">
    <property type="entry name" value="Amidase signature (AS) enzymes"/>
    <property type="match status" value="1"/>
</dbReference>
<evidence type="ECO:0000313" key="2">
    <source>
        <dbReference type="EMBL" id="PTX45883.1"/>
    </source>
</evidence>
<dbReference type="RefSeq" id="WP_107977544.1">
    <property type="nucleotide sequence ID" value="NZ_BMEZ01000020.1"/>
</dbReference>
<feature type="domain" description="Amidase" evidence="1">
    <location>
        <begin position="25"/>
        <end position="219"/>
    </location>
</feature>
<dbReference type="InterPro" id="IPR036928">
    <property type="entry name" value="AS_sf"/>
</dbReference>
<reference evidence="2 3" key="1">
    <citation type="submission" date="2018-04" db="EMBL/GenBank/DDBJ databases">
        <title>Genomic Encyclopedia of Archaeal and Bacterial Type Strains, Phase II (KMG-II): from individual species to whole genera.</title>
        <authorList>
            <person name="Goeker M."/>
        </authorList>
    </citation>
    <scope>NUCLEOTIDE SEQUENCE [LARGE SCALE GENOMIC DNA]</scope>
    <source>
        <strain evidence="2 3">DSM 29329</strain>
    </source>
</reference>
<dbReference type="GO" id="GO:0016740">
    <property type="term" value="F:transferase activity"/>
    <property type="evidence" value="ECO:0007669"/>
    <property type="project" value="UniProtKB-KW"/>
</dbReference>
<dbReference type="Gene3D" id="3.90.1300.10">
    <property type="entry name" value="Amidase signature (AS) domain"/>
    <property type="match status" value="1"/>
</dbReference>
<gene>
    <name evidence="2" type="ORF">C8N44_11941</name>
</gene>
<organism evidence="2 3">
    <name type="scientific">Allosediminivita pacifica</name>
    <dbReference type="NCBI Taxonomy" id="1267769"/>
    <lineage>
        <taxon>Bacteria</taxon>
        <taxon>Pseudomonadati</taxon>
        <taxon>Pseudomonadota</taxon>
        <taxon>Alphaproteobacteria</taxon>
        <taxon>Rhodobacterales</taxon>
        <taxon>Paracoccaceae</taxon>
        <taxon>Allosediminivita</taxon>
    </lineage>
</organism>
<keyword evidence="3" id="KW-1185">Reference proteome</keyword>
<evidence type="ECO:0000259" key="1">
    <source>
        <dbReference type="Pfam" id="PF01425"/>
    </source>
</evidence>
<accession>A0A2T6APY2</accession>
<dbReference type="AlphaFoldDB" id="A0A2T6APY2"/>
<keyword evidence="2" id="KW-0808">Transferase</keyword>
<evidence type="ECO:0000313" key="3">
    <source>
        <dbReference type="Proteomes" id="UP000244069"/>
    </source>
</evidence>